<keyword evidence="8 9" id="KW-0472">Membrane</keyword>
<keyword evidence="3 9" id="KW-0645">Protease</keyword>
<dbReference type="NCBIfam" id="TIGR00077">
    <property type="entry name" value="lspA"/>
    <property type="match status" value="1"/>
</dbReference>
<comment type="similarity">
    <text evidence="1 9 10">Belongs to the peptidase A8 family.</text>
</comment>
<dbReference type="InterPro" id="IPR001872">
    <property type="entry name" value="Peptidase_A8"/>
</dbReference>
<keyword evidence="7 9" id="KW-1133">Transmembrane helix</keyword>
<keyword evidence="4 9" id="KW-0812">Transmembrane</keyword>
<feature type="transmembrane region" description="Helical" evidence="9">
    <location>
        <begin position="85"/>
        <end position="103"/>
    </location>
</feature>
<feature type="active site" evidence="9">
    <location>
        <position position="132"/>
    </location>
</feature>
<dbReference type="Pfam" id="PF01252">
    <property type="entry name" value="Peptidase_A8"/>
    <property type="match status" value="1"/>
</dbReference>
<evidence type="ECO:0000256" key="4">
    <source>
        <dbReference type="ARBA" id="ARBA00022692"/>
    </source>
</evidence>
<dbReference type="GO" id="GO:0004190">
    <property type="term" value="F:aspartic-type endopeptidase activity"/>
    <property type="evidence" value="ECO:0007669"/>
    <property type="project" value="UniProtKB-UniRule"/>
</dbReference>
<gene>
    <name evidence="9 12" type="primary">lspA</name>
    <name evidence="12" type="ORF">EJC50_13440</name>
</gene>
<feature type="transmembrane region" description="Helical" evidence="9">
    <location>
        <begin position="60"/>
        <end position="78"/>
    </location>
</feature>
<comment type="function">
    <text evidence="9">This protein specifically catalyzes the removal of signal peptides from prolipoproteins.</text>
</comment>
<keyword evidence="13" id="KW-1185">Reference proteome</keyword>
<feature type="region of interest" description="Disordered" evidence="11">
    <location>
        <begin position="154"/>
        <end position="180"/>
    </location>
</feature>
<evidence type="ECO:0000256" key="7">
    <source>
        <dbReference type="ARBA" id="ARBA00022989"/>
    </source>
</evidence>
<proteinExistence type="inferred from homology"/>
<organism evidence="12 13">
    <name type="scientific">Paenibacillus albus</name>
    <dbReference type="NCBI Taxonomy" id="2495582"/>
    <lineage>
        <taxon>Bacteria</taxon>
        <taxon>Bacillati</taxon>
        <taxon>Bacillota</taxon>
        <taxon>Bacilli</taxon>
        <taxon>Bacillales</taxon>
        <taxon>Paenibacillaceae</taxon>
        <taxon>Paenibacillus</taxon>
    </lineage>
</organism>
<feature type="compositionally biased region" description="Basic and acidic residues" evidence="11">
    <location>
        <begin position="154"/>
        <end position="167"/>
    </location>
</feature>
<comment type="pathway">
    <text evidence="9">Protein modification; lipoprotein biosynthesis (signal peptide cleavage).</text>
</comment>
<dbReference type="EC" id="3.4.23.36" evidence="9"/>
<evidence type="ECO:0000313" key="13">
    <source>
        <dbReference type="Proteomes" id="UP000272528"/>
    </source>
</evidence>
<dbReference type="RefSeq" id="WP_126015773.1">
    <property type="nucleotide sequence ID" value="NZ_CP034437.1"/>
</dbReference>
<evidence type="ECO:0000256" key="1">
    <source>
        <dbReference type="ARBA" id="ARBA00006139"/>
    </source>
</evidence>
<comment type="catalytic activity">
    <reaction evidence="9">
        <text>Release of signal peptides from bacterial membrane prolipoproteins. Hydrolyzes -Xaa-Yaa-Zaa-|-(S,diacylglyceryl)Cys-, in which Xaa is hydrophobic (preferably Leu), and Yaa (Ala or Ser) and Zaa (Gly or Ala) have small, neutral side chains.</text>
        <dbReference type="EC" id="3.4.23.36"/>
    </reaction>
</comment>
<dbReference type="PANTHER" id="PTHR33695">
    <property type="entry name" value="LIPOPROTEIN SIGNAL PEPTIDASE"/>
    <property type="match status" value="1"/>
</dbReference>
<dbReference type="AlphaFoldDB" id="A0A3Q8X4V4"/>
<keyword evidence="5 9" id="KW-0064">Aspartyl protease</keyword>
<dbReference type="Proteomes" id="UP000272528">
    <property type="component" value="Chromosome"/>
</dbReference>
<protein>
    <recommendedName>
        <fullName evidence="9">Lipoprotein signal peptidase</fullName>
        <ecNumber evidence="9">3.4.23.36</ecNumber>
    </recommendedName>
    <alternativeName>
        <fullName evidence="9">Prolipoprotein signal peptidase</fullName>
    </alternativeName>
    <alternativeName>
        <fullName evidence="9">Signal peptidase II</fullName>
        <shortName evidence="9">SPase II</shortName>
    </alternativeName>
</protein>
<evidence type="ECO:0000256" key="5">
    <source>
        <dbReference type="ARBA" id="ARBA00022750"/>
    </source>
</evidence>
<name>A0A3Q8X4V4_9BACL</name>
<dbReference type="UniPathway" id="UPA00665"/>
<accession>A0A3Q8X4V4</accession>
<feature type="active site" evidence="9">
    <location>
        <position position="114"/>
    </location>
</feature>
<dbReference type="PANTHER" id="PTHR33695:SF1">
    <property type="entry name" value="LIPOPROTEIN SIGNAL PEPTIDASE"/>
    <property type="match status" value="1"/>
</dbReference>
<evidence type="ECO:0000256" key="9">
    <source>
        <dbReference type="HAMAP-Rule" id="MF_00161"/>
    </source>
</evidence>
<evidence type="ECO:0000256" key="10">
    <source>
        <dbReference type="RuleBase" id="RU004181"/>
    </source>
</evidence>
<keyword evidence="2 9" id="KW-1003">Cell membrane</keyword>
<feature type="transmembrane region" description="Helical" evidence="9">
    <location>
        <begin position="123"/>
        <end position="144"/>
    </location>
</feature>
<dbReference type="GO" id="GO:0006508">
    <property type="term" value="P:proteolysis"/>
    <property type="evidence" value="ECO:0007669"/>
    <property type="project" value="UniProtKB-KW"/>
</dbReference>
<sequence length="180" mass="20305">MKYYYYWLAVFVFVVDYLSKKWIEHSLTLGEMKPVIGDFFVITSVRNKGAAFSILQNQRIFFIAITIIVIVGIVWYITRIRNTGRALLLAGLGMVLGGALGNFMERALYGEVVDFLQFTFGSYVFPIFNLADSGIFVGVVLILLDAFITSKNEKNGDSNDRQERNGQDELTGQQGEQFIG</sequence>
<evidence type="ECO:0000256" key="8">
    <source>
        <dbReference type="ARBA" id="ARBA00023136"/>
    </source>
</evidence>
<comment type="caution">
    <text evidence="9">Lacks conserved residue(s) required for the propagation of feature annotation.</text>
</comment>
<evidence type="ECO:0000256" key="6">
    <source>
        <dbReference type="ARBA" id="ARBA00022801"/>
    </source>
</evidence>
<dbReference type="KEGG" id="palb:EJC50_13440"/>
<evidence type="ECO:0000256" key="3">
    <source>
        <dbReference type="ARBA" id="ARBA00022670"/>
    </source>
</evidence>
<reference evidence="13" key="1">
    <citation type="submission" date="2018-12" db="EMBL/GenBank/DDBJ databases">
        <title>Genome sequence of Peanibacillus sp.</title>
        <authorList>
            <person name="Subramani G."/>
            <person name="Srinivasan S."/>
            <person name="Kim M.K."/>
        </authorList>
    </citation>
    <scope>NUCLEOTIDE SEQUENCE [LARGE SCALE GENOMIC DNA]</scope>
    <source>
        <strain evidence="13">18JY67-1</strain>
    </source>
</reference>
<dbReference type="EMBL" id="CP034437">
    <property type="protein sequence ID" value="AZN40549.1"/>
    <property type="molecule type" value="Genomic_DNA"/>
</dbReference>
<evidence type="ECO:0000256" key="11">
    <source>
        <dbReference type="SAM" id="MobiDB-lite"/>
    </source>
</evidence>
<dbReference type="OrthoDB" id="9810259at2"/>
<dbReference type="GO" id="GO:0005886">
    <property type="term" value="C:plasma membrane"/>
    <property type="evidence" value="ECO:0007669"/>
    <property type="project" value="UniProtKB-SubCell"/>
</dbReference>
<comment type="subcellular location">
    <subcellularLocation>
        <location evidence="9">Cell membrane</location>
        <topology evidence="9">Multi-pass membrane protein</topology>
    </subcellularLocation>
</comment>
<keyword evidence="6 9" id="KW-0378">Hydrolase</keyword>
<evidence type="ECO:0000313" key="12">
    <source>
        <dbReference type="EMBL" id="AZN40549.1"/>
    </source>
</evidence>
<dbReference type="PRINTS" id="PR00781">
    <property type="entry name" value="LIPOSIGPTASE"/>
</dbReference>
<dbReference type="HAMAP" id="MF_00161">
    <property type="entry name" value="LspA"/>
    <property type="match status" value="1"/>
</dbReference>
<evidence type="ECO:0000256" key="2">
    <source>
        <dbReference type="ARBA" id="ARBA00022475"/>
    </source>
</evidence>
<feature type="compositionally biased region" description="Polar residues" evidence="11">
    <location>
        <begin position="168"/>
        <end position="180"/>
    </location>
</feature>